<evidence type="ECO:0000313" key="3">
    <source>
        <dbReference type="Proteomes" id="UP000646579"/>
    </source>
</evidence>
<dbReference type="PROSITE" id="PS00330">
    <property type="entry name" value="HEMOLYSIN_CALCIUM"/>
    <property type="match status" value="2"/>
</dbReference>
<dbReference type="PRINTS" id="PR00313">
    <property type="entry name" value="CABNDNGRPT"/>
</dbReference>
<reference evidence="2" key="1">
    <citation type="journal article" date="2014" name="Int. J. Syst. Evol. Microbiol.">
        <title>Complete genome sequence of Corynebacterium casei LMG S-19264T (=DSM 44701T), isolated from a smear-ripened cheese.</title>
        <authorList>
            <consortium name="US DOE Joint Genome Institute (JGI-PGF)"/>
            <person name="Walter F."/>
            <person name="Albersmeier A."/>
            <person name="Kalinowski J."/>
            <person name="Ruckert C."/>
        </authorList>
    </citation>
    <scope>NUCLEOTIDE SEQUENCE</scope>
    <source>
        <strain evidence="2">KCTC 32437</strain>
    </source>
</reference>
<gene>
    <name evidence="2" type="ORF">GCM10007989_12020</name>
</gene>
<dbReference type="InterPro" id="IPR038255">
    <property type="entry name" value="PBS_linker_sf"/>
</dbReference>
<dbReference type="Proteomes" id="UP000646579">
    <property type="component" value="Unassembled WGS sequence"/>
</dbReference>
<dbReference type="EMBL" id="BMZE01000001">
    <property type="protein sequence ID" value="GHA18322.1"/>
    <property type="molecule type" value="Genomic_DNA"/>
</dbReference>
<protein>
    <recommendedName>
        <fullName evidence="1">DUF4214 domain-containing protein</fullName>
    </recommendedName>
</protein>
<feature type="domain" description="DUF4214" evidence="1">
    <location>
        <begin position="41"/>
        <end position="104"/>
    </location>
</feature>
<evidence type="ECO:0000313" key="2">
    <source>
        <dbReference type="EMBL" id="GHA18322.1"/>
    </source>
</evidence>
<dbReference type="InterPro" id="IPR011049">
    <property type="entry name" value="Serralysin-like_metalloprot_C"/>
</dbReference>
<dbReference type="GO" id="GO:0005509">
    <property type="term" value="F:calcium ion binding"/>
    <property type="evidence" value="ECO:0007669"/>
    <property type="project" value="InterPro"/>
</dbReference>
<dbReference type="InterPro" id="IPR018511">
    <property type="entry name" value="Hemolysin-typ_Ca-bd_CS"/>
</dbReference>
<dbReference type="SUPFAM" id="SSF51120">
    <property type="entry name" value="beta-Roll"/>
    <property type="match status" value="1"/>
</dbReference>
<dbReference type="InterPro" id="IPR001343">
    <property type="entry name" value="Hemolysn_Ca-bd"/>
</dbReference>
<name>A0A918S139_9HYPH</name>
<dbReference type="Gene3D" id="1.10.3130.20">
    <property type="entry name" value="Phycobilisome linker domain"/>
    <property type="match status" value="1"/>
</dbReference>
<comment type="caution">
    <text evidence="2">The sequence shown here is derived from an EMBL/GenBank/DDBJ whole genome shotgun (WGS) entry which is preliminary data.</text>
</comment>
<sequence>MASIQQIYIALFGRPADPGGLEFYQDRTNNGANLEPILGQLANSPEYLDRFAGQSQEEMINQIYMDLFNRPADDEGLAFYLDRLESGEMNIGNIAVAILDGAQNADAEIIANKTAYANAFTASLDTEAERDAYNPDTVDLARDFISSIGADDDMVDQGRVDMVVNNIATANPNAITLTAETGEAIMGTAGADQINGVIGGDNATVNTFDTINGGAGNDTLNLVVSASDDTVADPVDPQIRNVETINARFVEAGAVVSLANATGVQTVSASESTAFGQFTEIGNVSNFRVSDQGSVGFEGATAATLNLTLTNVADPDLDVQNNLELATIDFDDIVAGTLNVNVRDSAAALGVANISGGVQGEDTIEQVSINSTGTTGLNVIGMSGTNNLTDITITGDQTLTLAAGTVADGAMPTDGIDADGSDDSDPEFAFDGFTAVETVNASSFTGDLTILGLANAEGDVTVRSGSGNDTITTGVGDDLLVGGAGNDTLTGGAGDDIYGGVAGNDTINLDGGGNDEVHFDAGTGTDTINDFDVSGSDIDVISFLDNGAISFANSSEDMVRGDADLDAADFSELTSLSATTTADDQKVVLLDGSYTTSQLTGGLGAEAEFYLVAQNSETGNAEIYYDADWSDAAGREQIATLVGVDANNLTLNNFDVY</sequence>
<dbReference type="Pfam" id="PF13946">
    <property type="entry name" value="DUF4214"/>
    <property type="match status" value="1"/>
</dbReference>
<dbReference type="Gene3D" id="2.150.10.10">
    <property type="entry name" value="Serralysin-like metalloprotease, C-terminal"/>
    <property type="match status" value="1"/>
</dbReference>
<proteinExistence type="predicted"/>
<keyword evidence="3" id="KW-1185">Reference proteome</keyword>
<organism evidence="2 3">
    <name type="scientific">Devosia pacifica</name>
    <dbReference type="NCBI Taxonomy" id="1335967"/>
    <lineage>
        <taxon>Bacteria</taxon>
        <taxon>Pseudomonadati</taxon>
        <taxon>Pseudomonadota</taxon>
        <taxon>Alphaproteobacteria</taxon>
        <taxon>Hyphomicrobiales</taxon>
        <taxon>Devosiaceae</taxon>
        <taxon>Devosia</taxon>
    </lineage>
</organism>
<dbReference type="RefSeq" id="WP_189424285.1">
    <property type="nucleotide sequence ID" value="NZ_BMZE01000001.1"/>
</dbReference>
<reference evidence="2" key="2">
    <citation type="submission" date="2020-09" db="EMBL/GenBank/DDBJ databases">
        <authorList>
            <person name="Sun Q."/>
            <person name="Kim S."/>
        </authorList>
    </citation>
    <scope>NUCLEOTIDE SEQUENCE</scope>
    <source>
        <strain evidence="2">KCTC 32437</strain>
    </source>
</reference>
<dbReference type="InterPro" id="IPR025282">
    <property type="entry name" value="DUF4214"/>
</dbReference>
<dbReference type="AlphaFoldDB" id="A0A918S139"/>
<accession>A0A918S139</accession>
<dbReference type="Pfam" id="PF00353">
    <property type="entry name" value="HemolysinCabind"/>
    <property type="match status" value="2"/>
</dbReference>
<evidence type="ECO:0000259" key="1">
    <source>
        <dbReference type="Pfam" id="PF13946"/>
    </source>
</evidence>